<dbReference type="EMBL" id="CP013569">
    <property type="protein sequence ID" value="ANL87103.1"/>
    <property type="molecule type" value="Genomic_DNA"/>
</dbReference>
<gene>
    <name evidence="1" type="ORF">AMC81_PA00082</name>
</gene>
<keyword evidence="1" id="KW-0614">Plasmid</keyword>
<reference evidence="1 2" key="1">
    <citation type="submission" date="2015-11" db="EMBL/GenBank/DDBJ databases">
        <title>The limits of bacterial species coexistence and the symbiotic plasmid transference in sympatric Rhizobium populations.</title>
        <authorList>
            <person name="Perez-Carrascal O.M."/>
            <person name="VanInsberghe D."/>
            <person name="Juarez S."/>
            <person name="Polz M.F."/>
            <person name="Vinuesa P."/>
            <person name="Gonzalez V."/>
        </authorList>
    </citation>
    <scope>NUCLEOTIDE SEQUENCE [LARGE SCALE GENOMIC DNA]</scope>
    <source>
        <strain evidence="1 2">N771</strain>
        <plasmid evidence="1 2">pRphaN771a</plasmid>
    </source>
</reference>
<sequence length="104" mass="11401">MAKKKPDEKTGRFEIRGGRDARTGRFATTVHVERIPNKGIVKKTIDAKREGVTFSYAAAAEVPTGLTKVRVPKLAHPVHGDFDLDAFADELLETDSEILAILAK</sequence>
<dbReference type="RefSeq" id="WP_064832716.1">
    <property type="nucleotide sequence ID" value="NZ_CP013569.1"/>
</dbReference>
<protein>
    <submittedName>
        <fullName evidence="1">Uncharacterized protein</fullName>
    </submittedName>
</protein>
<name>A0ABM6CFQ1_9HYPH</name>
<dbReference type="Proteomes" id="UP000078551">
    <property type="component" value="Plasmid pRphaN771a"/>
</dbReference>
<accession>A0ABM6CFQ1</accession>
<proteinExistence type="predicted"/>
<organism evidence="1 2">
    <name type="scientific">Rhizobium phaseoli</name>
    <dbReference type="NCBI Taxonomy" id="396"/>
    <lineage>
        <taxon>Bacteria</taxon>
        <taxon>Pseudomonadati</taxon>
        <taxon>Pseudomonadota</taxon>
        <taxon>Alphaproteobacteria</taxon>
        <taxon>Hyphomicrobiales</taxon>
        <taxon>Rhizobiaceae</taxon>
        <taxon>Rhizobium/Agrobacterium group</taxon>
        <taxon>Rhizobium</taxon>
    </lineage>
</organism>
<keyword evidence="2" id="KW-1185">Reference proteome</keyword>
<evidence type="ECO:0000313" key="1">
    <source>
        <dbReference type="EMBL" id="ANL87103.1"/>
    </source>
</evidence>
<geneLocation type="plasmid" evidence="1 2">
    <name>pRphaN771a</name>
</geneLocation>
<evidence type="ECO:0000313" key="2">
    <source>
        <dbReference type="Proteomes" id="UP000078551"/>
    </source>
</evidence>